<dbReference type="InterPro" id="IPR005178">
    <property type="entry name" value="Ostalpha/TMEM184C"/>
</dbReference>
<dbReference type="Pfam" id="PF03619">
    <property type="entry name" value="Solute_trans_a"/>
    <property type="match status" value="1"/>
</dbReference>
<proteinExistence type="predicted"/>
<sequence>MDAPGASAEGFVLPRLPIFAVSSWLGLVSDLETNGSLHQNKIGLKSGYMWVGITYNISISISLYSLALFWYLLLEDLQPYRPLPKFLCIKSVIFFSYWQGFLLAILVWLGIIPESPSSSGSNNIARAIQNSLMCAEMVFFAVGNWYAFSYQDYATTSLIGFARMPVYYAIRDAFGIVDLMIDFKSTFWGSSYGYRQLDSVETVLAHPQSRSTRARIAEGLRYRNGGRSKYWLPKSTLSSLGKAKLDVEALNPFSDNPRTHLLGKDRTVASYGTGSPMSNHRSSPSLDGTTPESSNRRQSIQSITLDEYGMSQEEFEQDELLYSQARRLKYGDYNYPVITVRESVPYTPIIDQLKAHNIPTTIQQEYDEFAAPGDADSDCEIIL</sequence>
<gene>
    <name evidence="7" type="ORF">TRICI_003470</name>
</gene>
<evidence type="ECO:0000313" key="8">
    <source>
        <dbReference type="Proteomes" id="UP000761534"/>
    </source>
</evidence>
<feature type="region of interest" description="Disordered" evidence="5">
    <location>
        <begin position="256"/>
        <end position="298"/>
    </location>
</feature>
<dbReference type="Proteomes" id="UP000761534">
    <property type="component" value="Unassembled WGS sequence"/>
</dbReference>
<organism evidence="7 8">
    <name type="scientific">Trichomonascus ciferrii</name>
    <dbReference type="NCBI Taxonomy" id="44093"/>
    <lineage>
        <taxon>Eukaryota</taxon>
        <taxon>Fungi</taxon>
        <taxon>Dikarya</taxon>
        <taxon>Ascomycota</taxon>
        <taxon>Saccharomycotina</taxon>
        <taxon>Dipodascomycetes</taxon>
        <taxon>Dipodascales</taxon>
        <taxon>Trichomonascaceae</taxon>
        <taxon>Trichomonascus</taxon>
        <taxon>Trichomonascus ciferrii complex</taxon>
    </lineage>
</organism>
<protein>
    <submittedName>
        <fullName evidence="7">Uncharacterized protein</fullName>
    </submittedName>
</protein>
<evidence type="ECO:0000256" key="3">
    <source>
        <dbReference type="ARBA" id="ARBA00022989"/>
    </source>
</evidence>
<dbReference type="EMBL" id="SWFS01000255">
    <property type="protein sequence ID" value="KAA8912506.1"/>
    <property type="molecule type" value="Genomic_DNA"/>
</dbReference>
<feature type="transmembrane region" description="Helical" evidence="6">
    <location>
        <begin position="48"/>
        <end position="74"/>
    </location>
</feature>
<name>A0A642V325_9ASCO</name>
<dbReference type="VEuPathDB" id="FungiDB:TRICI_003470"/>
<evidence type="ECO:0000256" key="1">
    <source>
        <dbReference type="ARBA" id="ARBA00004141"/>
    </source>
</evidence>
<dbReference type="GO" id="GO:0016020">
    <property type="term" value="C:membrane"/>
    <property type="evidence" value="ECO:0007669"/>
    <property type="project" value="UniProtKB-SubCell"/>
</dbReference>
<evidence type="ECO:0000256" key="5">
    <source>
        <dbReference type="SAM" id="MobiDB-lite"/>
    </source>
</evidence>
<keyword evidence="8" id="KW-1185">Reference proteome</keyword>
<feature type="transmembrane region" description="Helical" evidence="6">
    <location>
        <begin position="86"/>
        <end position="111"/>
    </location>
</feature>
<evidence type="ECO:0000256" key="6">
    <source>
        <dbReference type="SAM" id="Phobius"/>
    </source>
</evidence>
<feature type="compositionally biased region" description="Polar residues" evidence="5">
    <location>
        <begin position="270"/>
        <end position="298"/>
    </location>
</feature>
<keyword evidence="3 6" id="KW-1133">Transmembrane helix</keyword>
<comment type="subcellular location">
    <subcellularLocation>
        <location evidence="1">Membrane</location>
        <topology evidence="1">Multi-pass membrane protein</topology>
    </subcellularLocation>
</comment>
<evidence type="ECO:0000313" key="7">
    <source>
        <dbReference type="EMBL" id="KAA8912506.1"/>
    </source>
</evidence>
<dbReference type="AlphaFoldDB" id="A0A642V325"/>
<keyword evidence="2 6" id="KW-0812">Transmembrane</keyword>
<dbReference type="OrthoDB" id="5348404at2759"/>
<accession>A0A642V325</accession>
<evidence type="ECO:0000256" key="4">
    <source>
        <dbReference type="ARBA" id="ARBA00023136"/>
    </source>
</evidence>
<dbReference type="SMART" id="SM01417">
    <property type="entry name" value="Solute_trans_a"/>
    <property type="match status" value="1"/>
</dbReference>
<comment type="caution">
    <text evidence="7">The sequence shown here is derived from an EMBL/GenBank/DDBJ whole genome shotgun (WGS) entry which is preliminary data.</text>
</comment>
<dbReference type="PANTHER" id="PTHR23423">
    <property type="entry name" value="ORGANIC SOLUTE TRANSPORTER-RELATED"/>
    <property type="match status" value="1"/>
</dbReference>
<evidence type="ECO:0000256" key="2">
    <source>
        <dbReference type="ARBA" id="ARBA00022692"/>
    </source>
</evidence>
<keyword evidence="4 6" id="KW-0472">Membrane</keyword>
<reference evidence="7" key="1">
    <citation type="journal article" date="2019" name="G3 (Bethesda)">
        <title>Genome Assemblies of Two Rare Opportunistic Yeast Pathogens: Diutina rugosa (syn. Candida rugosa) and Trichomonascus ciferrii (syn. Candida ciferrii).</title>
        <authorList>
            <person name="Mixao V."/>
            <person name="Saus E."/>
            <person name="Hansen A.P."/>
            <person name="Lass-Florl C."/>
            <person name="Gabaldon T."/>
        </authorList>
    </citation>
    <scope>NUCLEOTIDE SEQUENCE</scope>
    <source>
        <strain evidence="7">CBS 4856</strain>
    </source>
</reference>